<dbReference type="Proteomes" id="UP001060112">
    <property type="component" value="Chromosome"/>
</dbReference>
<sequence>MAKILLLNSGLKHTQSFMKPFLSRLEVYLDEHCDCLDIRHVSTFDERTFFEYDQVVFLFMVALNSIPSSTLEIFERLESQPKGDTEVYAFIGCDEYEPEKCDISEKVLQNWCRREHLQYKGSLKIGSVFFIMKTISRFVVSNEMKKFAQAIINHQEFYGKTTMLTDRIFMKKANQYWNKEIKKVNKENTKKIKRSRT</sequence>
<evidence type="ECO:0000313" key="2">
    <source>
        <dbReference type="Proteomes" id="UP001060112"/>
    </source>
</evidence>
<dbReference type="EMBL" id="CP101620">
    <property type="protein sequence ID" value="UTY38993.1"/>
    <property type="molecule type" value="Genomic_DNA"/>
</dbReference>
<evidence type="ECO:0008006" key="3">
    <source>
        <dbReference type="Google" id="ProtNLM"/>
    </source>
</evidence>
<accession>A0ABY5I0V4</accession>
<organism evidence="1 2">
    <name type="scientific">Allocoprobacillus halotolerans</name>
    <dbReference type="NCBI Taxonomy" id="2944914"/>
    <lineage>
        <taxon>Bacteria</taxon>
        <taxon>Bacillati</taxon>
        <taxon>Bacillota</taxon>
        <taxon>Erysipelotrichia</taxon>
        <taxon>Erysipelotrichales</taxon>
        <taxon>Erysipelotrichaceae</taxon>
        <taxon>Allocoprobacillus</taxon>
    </lineage>
</organism>
<dbReference type="RefSeq" id="WP_290139780.1">
    <property type="nucleotide sequence ID" value="NZ_CP101620.1"/>
</dbReference>
<evidence type="ECO:0000313" key="1">
    <source>
        <dbReference type="EMBL" id="UTY38993.1"/>
    </source>
</evidence>
<gene>
    <name evidence="1" type="ORF">NMU03_15645</name>
</gene>
<reference evidence="1" key="1">
    <citation type="submission" date="2022-07" db="EMBL/GenBank/DDBJ databases">
        <title>Faecal culturing of patients with breast cancer.</title>
        <authorList>
            <person name="Teng N.M.Y."/>
            <person name="Kiu R."/>
            <person name="Evans R."/>
            <person name="Baker D.J."/>
            <person name="Zenner C."/>
            <person name="Robinson S.D."/>
            <person name="Hall L.J."/>
        </authorList>
    </citation>
    <scope>NUCLEOTIDE SEQUENCE</scope>
    <source>
        <strain evidence="1">LH1062</strain>
    </source>
</reference>
<name>A0ABY5I0V4_9FIRM</name>
<protein>
    <recommendedName>
        <fullName evidence="3">Flavodoxin domain-containing protein</fullName>
    </recommendedName>
</protein>
<proteinExistence type="predicted"/>
<keyword evidence="2" id="KW-1185">Reference proteome</keyword>